<feature type="transmembrane region" description="Helical" evidence="8">
    <location>
        <begin position="605"/>
        <end position="626"/>
    </location>
</feature>
<dbReference type="EMBL" id="CP151657">
    <property type="protein sequence ID" value="WZP16856.1"/>
    <property type="molecule type" value="Genomic_DNA"/>
</dbReference>
<dbReference type="InterPro" id="IPR000731">
    <property type="entry name" value="SSD"/>
</dbReference>
<feature type="compositionally biased region" description="Gly residues" evidence="7">
    <location>
        <begin position="17"/>
        <end position="40"/>
    </location>
</feature>
<accession>A0ABZ2ZXG3</accession>
<dbReference type="Gene3D" id="1.20.1640.10">
    <property type="entry name" value="Multidrug efflux transporter AcrB transmembrane domain"/>
    <property type="match status" value="2"/>
</dbReference>
<feature type="transmembrane region" description="Helical" evidence="8">
    <location>
        <begin position="581"/>
        <end position="598"/>
    </location>
</feature>
<keyword evidence="6 8" id="KW-0472">Membrane</keyword>
<dbReference type="InterPro" id="IPR050545">
    <property type="entry name" value="Mycobact_MmpL"/>
</dbReference>
<evidence type="ECO:0000313" key="11">
    <source>
        <dbReference type="Proteomes" id="UP001448858"/>
    </source>
</evidence>
<feature type="region of interest" description="Disordered" evidence="7">
    <location>
        <begin position="754"/>
        <end position="780"/>
    </location>
</feature>
<dbReference type="Proteomes" id="UP001448858">
    <property type="component" value="Chromosome"/>
</dbReference>
<keyword evidence="4 8" id="KW-0812">Transmembrane</keyword>
<reference evidence="10 11" key="1">
    <citation type="submission" date="2024-04" db="EMBL/GenBank/DDBJ databases">
        <title>Arthrobacter sp. from Plains bison fecal sample.</title>
        <authorList>
            <person name="Ruzzini A."/>
        </authorList>
    </citation>
    <scope>NUCLEOTIDE SEQUENCE [LARGE SCALE GENOMIC DNA]</scope>
    <source>
        <strain evidence="10 11">EINP1</strain>
    </source>
</reference>
<feature type="transmembrane region" description="Helical" evidence="8">
    <location>
        <begin position="638"/>
        <end position="658"/>
    </location>
</feature>
<comment type="similarity">
    <text evidence="2">Belongs to the resistance-nodulation-cell division (RND) (TC 2.A.6) family. MmpL subfamily.</text>
</comment>
<evidence type="ECO:0000256" key="6">
    <source>
        <dbReference type="ARBA" id="ARBA00023136"/>
    </source>
</evidence>
<protein>
    <submittedName>
        <fullName evidence="10">Efflux RND transporter permease subunit</fullName>
    </submittedName>
</protein>
<name>A0ABZ2ZXG3_9MICC</name>
<feature type="region of interest" description="Disordered" evidence="7">
    <location>
        <begin position="1"/>
        <end position="44"/>
    </location>
</feature>
<feature type="transmembrane region" description="Helical" evidence="8">
    <location>
        <begin position="51"/>
        <end position="72"/>
    </location>
</feature>
<keyword evidence="11" id="KW-1185">Reference proteome</keyword>
<feature type="transmembrane region" description="Helical" evidence="8">
    <location>
        <begin position="317"/>
        <end position="334"/>
    </location>
</feature>
<proteinExistence type="inferred from homology"/>
<feature type="transmembrane region" description="Helical" evidence="8">
    <location>
        <begin position="212"/>
        <end position="230"/>
    </location>
</feature>
<feature type="transmembrane region" description="Helical" evidence="8">
    <location>
        <begin position="346"/>
        <end position="368"/>
    </location>
</feature>
<evidence type="ECO:0000313" key="10">
    <source>
        <dbReference type="EMBL" id="WZP16856.1"/>
    </source>
</evidence>
<comment type="subcellular location">
    <subcellularLocation>
        <location evidence="1">Cell membrane</location>
        <topology evidence="1">Multi-pass membrane protein</topology>
    </subcellularLocation>
</comment>
<dbReference type="Pfam" id="PF03176">
    <property type="entry name" value="MMPL"/>
    <property type="match status" value="2"/>
</dbReference>
<evidence type="ECO:0000256" key="2">
    <source>
        <dbReference type="ARBA" id="ARBA00010157"/>
    </source>
</evidence>
<evidence type="ECO:0000256" key="3">
    <source>
        <dbReference type="ARBA" id="ARBA00022475"/>
    </source>
</evidence>
<evidence type="ECO:0000259" key="9">
    <source>
        <dbReference type="PROSITE" id="PS50156"/>
    </source>
</evidence>
<evidence type="ECO:0000256" key="5">
    <source>
        <dbReference type="ARBA" id="ARBA00022989"/>
    </source>
</evidence>
<keyword evidence="5 8" id="KW-1133">Transmembrane helix</keyword>
<feature type="transmembrane region" description="Helical" evidence="8">
    <location>
        <begin position="411"/>
        <end position="430"/>
    </location>
</feature>
<evidence type="ECO:0000256" key="1">
    <source>
        <dbReference type="ARBA" id="ARBA00004651"/>
    </source>
</evidence>
<dbReference type="PROSITE" id="PS50156">
    <property type="entry name" value="SSD"/>
    <property type="match status" value="1"/>
</dbReference>
<feature type="domain" description="SSD" evidence="9">
    <location>
        <begin position="608"/>
        <end position="736"/>
    </location>
</feature>
<dbReference type="PANTHER" id="PTHR33406:SF6">
    <property type="entry name" value="MEMBRANE PROTEIN YDGH-RELATED"/>
    <property type="match status" value="1"/>
</dbReference>
<feature type="transmembrane region" description="Helical" evidence="8">
    <location>
        <begin position="679"/>
        <end position="700"/>
    </location>
</feature>
<sequence length="780" mass="80879">MNSSVPRHLSGSHQTGNGTGGGSGAGGGSGTSGGSGTGGGRTDRRSGWARLLIPVVLIIVWFGVGGIGGPYFGKISEVADNNQTSFLPASSESTQVAKLQEEFTDSSSIPAVVVYVNNDGLTEADRAYVTGRVSELSKVSGVAGEVSPPQFSTDGKAAEIFVPVQDNDSATATVEELGNVVRDGIPQRLESYVTGPAGQLADITEAFGGIDTSLVLVAALAVLVILVVVYRSPLLPFLVLLTSIFALSAAILVVYYLAKAGTLTVNGQVQGILFILGIGAATDYSLLYVSRFRESLRDHEGRWDATWAALKGTFEPVLASAATVTAGLLCLLLSDLNSNKALGPVAAIGIGFAFLAAMTLLPSLLFLFGRAAFWPRRPAFGSPHPDRDGNSPKGFWPRVARTVKARPRRTWVIPTLVLLIAATGLLQLRASGVPQSDFVLGQTETKEGQQALSEHFPSGSGSPALIVAPEGEIDAVARAVLAVPGVDALAVDATGTPAGELPVTTDGVQASPVPGTSGTPKVVDGKVLLEATLKEAAESDAAEQTVTTMREEVAGIGDVLIGGVTATTIDTNAAAAHDRDLIIPVVLVVILFLLMLLLRALLAPFLLILTVLLSFGATMGVSALVFNHVFRFPGADPAVPLFGFIFLVALGVDYNIFLMTRVREESIIHGTREGVIRGLLITGSVITSAGIVLAATFAALGVIPVLFLAQLAFIVAFGVLLDTLLVRSLLVPALSYDIGPAIWWPSKLSRAPQGQHRQGLSGHAGAGFAAGQNGPNNGGR</sequence>
<evidence type="ECO:0000256" key="8">
    <source>
        <dbReference type="SAM" id="Phobius"/>
    </source>
</evidence>
<evidence type="ECO:0000256" key="4">
    <source>
        <dbReference type="ARBA" id="ARBA00022692"/>
    </source>
</evidence>
<organism evidence="10 11">
    <name type="scientific">Arthrobacter citreus</name>
    <dbReference type="NCBI Taxonomy" id="1670"/>
    <lineage>
        <taxon>Bacteria</taxon>
        <taxon>Bacillati</taxon>
        <taxon>Actinomycetota</taxon>
        <taxon>Actinomycetes</taxon>
        <taxon>Micrococcales</taxon>
        <taxon>Micrococcaceae</taxon>
        <taxon>Arthrobacter</taxon>
    </lineage>
</organism>
<dbReference type="InterPro" id="IPR004869">
    <property type="entry name" value="MMPL_dom"/>
</dbReference>
<keyword evidence="3" id="KW-1003">Cell membrane</keyword>
<dbReference type="SUPFAM" id="SSF82866">
    <property type="entry name" value="Multidrug efflux transporter AcrB transmembrane domain"/>
    <property type="match status" value="2"/>
</dbReference>
<dbReference type="RefSeq" id="WP_342024453.1">
    <property type="nucleotide sequence ID" value="NZ_CP151657.1"/>
</dbReference>
<feature type="transmembrane region" description="Helical" evidence="8">
    <location>
        <begin position="237"/>
        <end position="257"/>
    </location>
</feature>
<feature type="transmembrane region" description="Helical" evidence="8">
    <location>
        <begin position="269"/>
        <end position="289"/>
    </location>
</feature>
<dbReference type="PANTHER" id="PTHR33406">
    <property type="entry name" value="MEMBRANE PROTEIN MJ1562-RELATED"/>
    <property type="match status" value="1"/>
</dbReference>
<feature type="transmembrane region" description="Helical" evidence="8">
    <location>
        <begin position="706"/>
        <end position="726"/>
    </location>
</feature>
<evidence type="ECO:0000256" key="7">
    <source>
        <dbReference type="SAM" id="MobiDB-lite"/>
    </source>
</evidence>
<gene>
    <name evidence="10" type="ORF">AAE021_04625</name>
</gene>